<proteinExistence type="predicted"/>
<dbReference type="PANTHER" id="PTHR10983">
    <property type="entry name" value="1-ACYLGLYCEROL-3-PHOSPHATE ACYLTRANSFERASE-RELATED"/>
    <property type="match status" value="1"/>
</dbReference>
<organism evidence="3 4">
    <name type="scientific">Pleionea litopenaei</name>
    <dbReference type="NCBI Taxonomy" id="3070815"/>
    <lineage>
        <taxon>Bacteria</taxon>
        <taxon>Pseudomonadati</taxon>
        <taxon>Pseudomonadota</taxon>
        <taxon>Gammaproteobacteria</taxon>
        <taxon>Oceanospirillales</taxon>
        <taxon>Pleioneaceae</taxon>
        <taxon>Pleionea</taxon>
    </lineage>
</organism>
<keyword evidence="1" id="KW-0472">Membrane</keyword>
<feature type="transmembrane region" description="Helical" evidence="1">
    <location>
        <begin position="12"/>
        <end position="34"/>
    </location>
</feature>
<sequence length="301" mass="34638">MTALFRHLIGGIGLILLTINIVVWMIPIIILSILKFIIPITVIRNLISSALNLCASAWISVNSLMAKYHVNIKVTWPENIKLSPKDWYLVLANHQSWVDIYVLQNVFNRKIPFLKFFLKKELIYVPLLGIAWWALDFPFMKRHSKEYLKKHPEKKGQDLETTKKACEKFQHIPISVMNFVEGTRFTEAKSQRQNSPYSQLLKPKSGGVGTVLSILGDKMHHVLDVTLHYPRGIPSFWDFLCGRVGEINVVVEQHEVKSYLVGDMTNAETRIQVQGWLNELWQHKDQLLTDLSKTNSPLKPS</sequence>
<dbReference type="Pfam" id="PF01553">
    <property type="entry name" value="Acyltransferase"/>
    <property type="match status" value="1"/>
</dbReference>
<dbReference type="SUPFAM" id="SSF69593">
    <property type="entry name" value="Glycerol-3-phosphate (1)-acyltransferase"/>
    <property type="match status" value="1"/>
</dbReference>
<dbReference type="AlphaFoldDB" id="A0AA51RR74"/>
<dbReference type="SMART" id="SM00563">
    <property type="entry name" value="PlsC"/>
    <property type="match status" value="1"/>
</dbReference>
<gene>
    <name evidence="3" type="ORF">Q9312_12890</name>
</gene>
<keyword evidence="1" id="KW-0812">Transmembrane</keyword>
<protein>
    <submittedName>
        <fullName evidence="3">Acyltransferase</fullName>
        <ecNumber evidence="3">2.3.-.-</ecNumber>
    </submittedName>
</protein>
<dbReference type="NCBIfam" id="NF010621">
    <property type="entry name" value="PRK14014.1"/>
    <property type="match status" value="1"/>
</dbReference>
<feature type="domain" description="Phospholipid/glycerol acyltransferase" evidence="2">
    <location>
        <begin position="88"/>
        <end position="230"/>
    </location>
</feature>
<dbReference type="CDD" id="cd07990">
    <property type="entry name" value="LPLAT_LCLAT1-like"/>
    <property type="match status" value="1"/>
</dbReference>
<dbReference type="RefSeq" id="WP_309201266.1">
    <property type="nucleotide sequence ID" value="NZ_CP133548.1"/>
</dbReference>
<dbReference type="EC" id="2.3.-.-" evidence="3"/>
<keyword evidence="4" id="KW-1185">Reference proteome</keyword>
<evidence type="ECO:0000313" key="4">
    <source>
        <dbReference type="Proteomes" id="UP001239782"/>
    </source>
</evidence>
<evidence type="ECO:0000259" key="2">
    <source>
        <dbReference type="SMART" id="SM00563"/>
    </source>
</evidence>
<keyword evidence="1" id="KW-1133">Transmembrane helix</keyword>
<dbReference type="EMBL" id="CP133548">
    <property type="protein sequence ID" value="WMS86115.1"/>
    <property type="molecule type" value="Genomic_DNA"/>
</dbReference>
<dbReference type="KEGG" id="plei:Q9312_12890"/>
<dbReference type="Proteomes" id="UP001239782">
    <property type="component" value="Chromosome"/>
</dbReference>
<name>A0AA51RR74_9GAMM</name>
<dbReference type="GO" id="GO:0016746">
    <property type="term" value="F:acyltransferase activity"/>
    <property type="evidence" value="ECO:0007669"/>
    <property type="project" value="UniProtKB-KW"/>
</dbReference>
<reference evidence="3 4" key="1">
    <citation type="submission" date="2023-08" db="EMBL/GenBank/DDBJ databases">
        <title>Pleionea litopenaei sp. nov., isolated from stomach of juvenile Litopenaeus vannamei.</title>
        <authorList>
            <person name="Rho A.M."/>
            <person name="Hwang C.Y."/>
        </authorList>
    </citation>
    <scope>NUCLEOTIDE SEQUENCE [LARGE SCALE GENOMIC DNA]</scope>
    <source>
        <strain evidence="3 4">HL-JVS1</strain>
    </source>
</reference>
<keyword evidence="3" id="KW-0808">Transferase</keyword>
<keyword evidence="3" id="KW-0012">Acyltransferase</keyword>
<dbReference type="InterPro" id="IPR002123">
    <property type="entry name" value="Plipid/glycerol_acylTrfase"/>
</dbReference>
<dbReference type="PANTHER" id="PTHR10983:SF16">
    <property type="entry name" value="LYSOCARDIOLIPIN ACYLTRANSFERASE 1"/>
    <property type="match status" value="1"/>
</dbReference>
<evidence type="ECO:0000313" key="3">
    <source>
        <dbReference type="EMBL" id="WMS86115.1"/>
    </source>
</evidence>
<evidence type="ECO:0000256" key="1">
    <source>
        <dbReference type="SAM" id="Phobius"/>
    </source>
</evidence>
<accession>A0AA51RR74</accession>